<reference evidence="4 5" key="1">
    <citation type="submission" date="2019-11" db="EMBL/GenBank/DDBJ databases">
        <title>Venturia inaequalis Genome Resource.</title>
        <authorList>
            <person name="Lichtner F.J."/>
        </authorList>
    </citation>
    <scope>NUCLEOTIDE SEQUENCE [LARGE SCALE GENOMIC DNA]</scope>
    <source>
        <strain evidence="4">Bline_iso_100314</strain>
    </source>
</reference>
<dbReference type="SUPFAM" id="SSF52113">
    <property type="entry name" value="BRCT domain"/>
    <property type="match status" value="1"/>
</dbReference>
<feature type="compositionally biased region" description="Polar residues" evidence="1">
    <location>
        <begin position="349"/>
        <end position="361"/>
    </location>
</feature>
<organism evidence="4 5">
    <name type="scientific">Venturia inaequalis</name>
    <name type="common">Apple scab fungus</name>
    <dbReference type="NCBI Taxonomy" id="5025"/>
    <lineage>
        <taxon>Eukaryota</taxon>
        <taxon>Fungi</taxon>
        <taxon>Dikarya</taxon>
        <taxon>Ascomycota</taxon>
        <taxon>Pezizomycotina</taxon>
        <taxon>Dothideomycetes</taxon>
        <taxon>Pleosporomycetidae</taxon>
        <taxon>Venturiales</taxon>
        <taxon>Venturiaceae</taxon>
        <taxon>Venturia</taxon>
    </lineage>
</organism>
<protein>
    <recommendedName>
        <fullName evidence="3">BRCT domain-containing protein</fullName>
    </recommendedName>
</protein>
<comment type="caution">
    <text evidence="4">The sequence shown here is derived from an EMBL/GenBank/DDBJ whole genome shotgun (WGS) entry which is preliminary data.</text>
</comment>
<dbReference type="AlphaFoldDB" id="A0A8H3UNS2"/>
<feature type="region of interest" description="Disordered" evidence="1">
    <location>
        <begin position="265"/>
        <end position="286"/>
    </location>
</feature>
<accession>A0A8H3UNS2</accession>
<feature type="signal peptide" evidence="2">
    <location>
        <begin position="1"/>
        <end position="17"/>
    </location>
</feature>
<evidence type="ECO:0000313" key="4">
    <source>
        <dbReference type="EMBL" id="KAE9972787.1"/>
    </source>
</evidence>
<evidence type="ECO:0000256" key="1">
    <source>
        <dbReference type="SAM" id="MobiDB-lite"/>
    </source>
</evidence>
<name>A0A8H3UNS2_VENIN</name>
<dbReference type="Pfam" id="PF12296">
    <property type="entry name" value="HsbA"/>
    <property type="match status" value="1"/>
</dbReference>
<dbReference type="Gene3D" id="3.40.50.10190">
    <property type="entry name" value="BRCT domain"/>
    <property type="match status" value="1"/>
</dbReference>
<keyword evidence="2" id="KW-0732">Signal</keyword>
<feature type="domain" description="BRCT" evidence="3">
    <location>
        <begin position="363"/>
        <end position="455"/>
    </location>
</feature>
<dbReference type="Gene3D" id="1.20.1280.140">
    <property type="match status" value="1"/>
</dbReference>
<gene>
    <name evidence="4" type="ORF">BLS_003893</name>
</gene>
<proteinExistence type="predicted"/>
<evidence type="ECO:0000256" key="2">
    <source>
        <dbReference type="SAM" id="SignalP"/>
    </source>
</evidence>
<dbReference type="InterPro" id="IPR001357">
    <property type="entry name" value="BRCT_dom"/>
</dbReference>
<evidence type="ECO:0000259" key="3">
    <source>
        <dbReference type="PROSITE" id="PS50172"/>
    </source>
</evidence>
<dbReference type="PANTHER" id="PTHR38123">
    <property type="entry name" value="CELL WALL SERINE-THREONINE-RICH GALACTOMANNOPROTEIN MP1 (AFU_ORTHOLOGUE AFUA_4G03240)"/>
    <property type="match status" value="1"/>
</dbReference>
<dbReference type="GO" id="GO:0005576">
    <property type="term" value="C:extracellular region"/>
    <property type="evidence" value="ECO:0007669"/>
    <property type="project" value="TreeGrafter"/>
</dbReference>
<dbReference type="PROSITE" id="PS50172">
    <property type="entry name" value="BRCT"/>
    <property type="match status" value="1"/>
</dbReference>
<sequence>MLFLSALVSLLPLTALATPIATQPANVKAVADYPTISKVLNDIITQCKKLVATSARFTGDAVDAVPILDDSGVLLKMLKDGQAKVSGTETIGLKDSIEVLYPVYNLNTAVDGVVKSLMDKKPMFDKVGVTLVVADRLEDEKTAAQALITAVKKDDTQSLAPRKPTDKDAVFIMASDAARKSSKDTRDATPPLPTVRGRIEFTQSGIAQPTKNIFDPWNTASTGHQRAENRLSGSTSWRDSRNQKLSAQYHGGFAGGKRVADSVGAGSETFGKDGRRANGGWVKGASGLRGNGQRSIMEAFAATVNKQAPSPSLEIEDHSTEVRETLHPPIVGEPSNQDHDPESIPPSHQPATLNHNPSQESASKKQIFENLCIYLNGTTGPLVSDHKLKYLLAQHGARMSIALGRRSVTHVILGNTYNKGGAGGGLAGTKIQKEVSRVGGKGIKFVSVEWYTSSLLLYSQVYFLTGNDYRVLESIKAGKRLPEVRFENLRLGGHGQGSVYGAFKASKPTSSPDFGEKG</sequence>
<dbReference type="EMBL" id="WNWQ01000252">
    <property type="protein sequence ID" value="KAE9972787.1"/>
    <property type="molecule type" value="Genomic_DNA"/>
</dbReference>
<feature type="chain" id="PRO_5034233539" description="BRCT domain-containing protein" evidence="2">
    <location>
        <begin position="18"/>
        <end position="518"/>
    </location>
</feature>
<evidence type="ECO:0000313" key="5">
    <source>
        <dbReference type="Proteomes" id="UP000433883"/>
    </source>
</evidence>
<dbReference type="InterPro" id="IPR036420">
    <property type="entry name" value="BRCT_dom_sf"/>
</dbReference>
<feature type="region of interest" description="Disordered" evidence="1">
    <location>
        <begin position="327"/>
        <end position="361"/>
    </location>
</feature>
<dbReference type="Proteomes" id="UP000433883">
    <property type="component" value="Unassembled WGS sequence"/>
</dbReference>
<dbReference type="PANTHER" id="PTHR38123:SF6">
    <property type="entry name" value="CELL WALL SERINE-THREONINE-RICH GALACTOMANNOPROTEIN MP1 (AFU_ORTHOLOGUE AFUA_4G03240)"/>
    <property type="match status" value="1"/>
</dbReference>
<dbReference type="InterPro" id="IPR021054">
    <property type="entry name" value="Cell_wall_mannoprotein_1"/>
</dbReference>
<feature type="region of interest" description="Disordered" evidence="1">
    <location>
        <begin position="218"/>
        <end position="239"/>
    </location>
</feature>